<proteinExistence type="predicted"/>
<reference evidence="2" key="1">
    <citation type="submission" date="2020-07" db="EMBL/GenBank/DDBJ databases">
        <title>Clarias magur genome sequencing, assembly and annotation.</title>
        <authorList>
            <person name="Kushwaha B."/>
            <person name="Kumar R."/>
            <person name="Das P."/>
            <person name="Joshi C.G."/>
            <person name="Kumar D."/>
            <person name="Nagpure N.S."/>
            <person name="Pandey M."/>
            <person name="Agarwal S."/>
            <person name="Srivastava S."/>
            <person name="Singh M."/>
            <person name="Sahoo L."/>
            <person name="Jayasankar P."/>
            <person name="Meher P.K."/>
            <person name="Koringa P.G."/>
            <person name="Iquebal M.A."/>
            <person name="Das S.P."/>
            <person name="Bit A."/>
            <person name="Patnaik S."/>
            <person name="Patel N."/>
            <person name="Shah T.M."/>
            <person name="Hinsu A."/>
            <person name="Jena J.K."/>
        </authorList>
    </citation>
    <scope>NUCLEOTIDE SEQUENCE</scope>
    <source>
        <strain evidence="2">CIFAMagur01</strain>
        <tissue evidence="2">Testis</tissue>
    </source>
</reference>
<feature type="compositionally biased region" description="Polar residues" evidence="1">
    <location>
        <begin position="20"/>
        <end position="62"/>
    </location>
</feature>
<comment type="caution">
    <text evidence="2">The sequence shown here is derived from an EMBL/GenBank/DDBJ whole genome shotgun (WGS) entry which is preliminary data.</text>
</comment>
<gene>
    <name evidence="2" type="ORF">DAT39_016097</name>
</gene>
<dbReference type="EMBL" id="QNUK01000386">
    <property type="protein sequence ID" value="KAF5894181.1"/>
    <property type="molecule type" value="Genomic_DNA"/>
</dbReference>
<sequence length="62" mass="6634">MSSTSLKVKTGHSHQHESGKTLSPSTSMRIKPFTSTSMGVQASTPSSMRVKESTFTSMGIKT</sequence>
<dbReference type="Proteomes" id="UP000727407">
    <property type="component" value="Unassembled WGS sequence"/>
</dbReference>
<name>A0A8J4WX73_CLAMG</name>
<feature type="region of interest" description="Disordered" evidence="1">
    <location>
        <begin position="1"/>
        <end position="62"/>
    </location>
</feature>
<evidence type="ECO:0000313" key="2">
    <source>
        <dbReference type="EMBL" id="KAF5894181.1"/>
    </source>
</evidence>
<evidence type="ECO:0000313" key="3">
    <source>
        <dbReference type="Proteomes" id="UP000727407"/>
    </source>
</evidence>
<accession>A0A8J4WX73</accession>
<organism evidence="2 3">
    <name type="scientific">Clarias magur</name>
    <name type="common">Asian catfish</name>
    <name type="synonym">Macropteronotus magur</name>
    <dbReference type="NCBI Taxonomy" id="1594786"/>
    <lineage>
        <taxon>Eukaryota</taxon>
        <taxon>Metazoa</taxon>
        <taxon>Chordata</taxon>
        <taxon>Craniata</taxon>
        <taxon>Vertebrata</taxon>
        <taxon>Euteleostomi</taxon>
        <taxon>Actinopterygii</taxon>
        <taxon>Neopterygii</taxon>
        <taxon>Teleostei</taxon>
        <taxon>Ostariophysi</taxon>
        <taxon>Siluriformes</taxon>
        <taxon>Clariidae</taxon>
        <taxon>Clarias</taxon>
    </lineage>
</organism>
<evidence type="ECO:0000256" key="1">
    <source>
        <dbReference type="SAM" id="MobiDB-lite"/>
    </source>
</evidence>
<protein>
    <submittedName>
        <fullName evidence="2">Uncharacterized protein</fullName>
    </submittedName>
</protein>
<keyword evidence="3" id="KW-1185">Reference proteome</keyword>
<dbReference type="AlphaFoldDB" id="A0A8J4WX73"/>